<feature type="region of interest" description="Disordered" evidence="1">
    <location>
        <begin position="1"/>
        <end position="23"/>
    </location>
</feature>
<keyword evidence="3" id="KW-1185">Reference proteome</keyword>
<evidence type="ECO:0000313" key="2">
    <source>
        <dbReference type="EMBL" id="GAA0955621.1"/>
    </source>
</evidence>
<organism evidence="2 3">
    <name type="scientific">Nonomuraea longicatena</name>
    <dbReference type="NCBI Taxonomy" id="83682"/>
    <lineage>
        <taxon>Bacteria</taxon>
        <taxon>Bacillati</taxon>
        <taxon>Actinomycetota</taxon>
        <taxon>Actinomycetes</taxon>
        <taxon>Streptosporangiales</taxon>
        <taxon>Streptosporangiaceae</taxon>
        <taxon>Nonomuraea</taxon>
    </lineage>
</organism>
<dbReference type="RefSeq" id="WP_343955655.1">
    <property type="nucleotide sequence ID" value="NZ_BAAAHQ010000103.1"/>
</dbReference>
<comment type="caution">
    <text evidence="2">The sequence shown here is derived from an EMBL/GenBank/DDBJ whole genome shotgun (WGS) entry which is preliminary data.</text>
</comment>
<dbReference type="EMBL" id="BAAAHQ010000103">
    <property type="protein sequence ID" value="GAA0955621.1"/>
    <property type="molecule type" value="Genomic_DNA"/>
</dbReference>
<sequence>MPENDTNTTPTDDTTANTTVADTGTDGVDVAALVAERDKWRTMARKHEAGFKDITKKYDQLSQSQMSETEKAIEAAKADTRKATLAELGAKLTTAELTARAAKAGVALPDVSYINVAVLAGDDGEPNGDAIDAFLRTLPKSGKSFDQDVFHKTAGNREANKPPQLTRSDLQRMTNDEINVARLSGQLNDLLGIK</sequence>
<protein>
    <recommendedName>
        <fullName evidence="4">Scaffolding protein</fullName>
    </recommendedName>
</protein>
<evidence type="ECO:0000313" key="3">
    <source>
        <dbReference type="Proteomes" id="UP001501578"/>
    </source>
</evidence>
<dbReference type="Proteomes" id="UP001501578">
    <property type="component" value="Unassembled WGS sequence"/>
</dbReference>
<name>A0ABP4BVU3_9ACTN</name>
<evidence type="ECO:0008006" key="4">
    <source>
        <dbReference type="Google" id="ProtNLM"/>
    </source>
</evidence>
<evidence type="ECO:0000256" key="1">
    <source>
        <dbReference type="SAM" id="MobiDB-lite"/>
    </source>
</evidence>
<reference evidence="3" key="1">
    <citation type="journal article" date="2019" name="Int. J. Syst. Evol. Microbiol.">
        <title>The Global Catalogue of Microorganisms (GCM) 10K type strain sequencing project: providing services to taxonomists for standard genome sequencing and annotation.</title>
        <authorList>
            <consortium name="The Broad Institute Genomics Platform"/>
            <consortium name="The Broad Institute Genome Sequencing Center for Infectious Disease"/>
            <person name="Wu L."/>
            <person name="Ma J."/>
        </authorList>
    </citation>
    <scope>NUCLEOTIDE SEQUENCE [LARGE SCALE GENOMIC DNA]</scope>
    <source>
        <strain evidence="3">JCM 11136</strain>
    </source>
</reference>
<proteinExistence type="predicted"/>
<accession>A0ABP4BVU3</accession>
<gene>
    <name evidence="2" type="ORF">GCM10009560_79470</name>
</gene>